<evidence type="ECO:0000313" key="1">
    <source>
        <dbReference type="EMBL" id="AFK04808.1"/>
    </source>
</evidence>
<gene>
    <name evidence="1" type="ordered locus">Emtol_3682</name>
</gene>
<sequence>MKKILISILAFANIHAYSQKLNFNAKGIVAISDADMAASAFVDGRLFKEKGSKDMLSIIKLPVEKYSDEIKSLVVSNSALSSNKNIVVSPVHPIAYVVENRGVPTETINEIRNLNTELPAGGFISVVDISDLTQPKVLYKFPTGKNPISVDISPNGEYLALCSEEYGKELQVLELDPTGKPIRIINKPQDFPSGRITDLTWHPNNNFIAFSMEDSKEVGLLKVTRDGPTTKIIRLDLVGKTLKVGQHPSAGQFTPDGKYYLVPDIKSNLHNKPESSLDANGDLFVLKFNLEGTSEHYLITKTKIGETPTNFAISPKGDLIVVSNTKKSYFPWEGTELAKKSSISLLKLSSDGSINNIAEYEFDGILPKSIIFDKSGENIAVTVFEYFNYGKHFGGIEFWKVNNGEKPSLQKQEFKLFMPRGCHGIQIIK</sequence>
<accession>A0ABM5N5L9</accession>
<name>A0ABM5N5L9_EMTOG</name>
<keyword evidence="2" id="KW-1185">Reference proteome</keyword>
<dbReference type="RefSeq" id="WP_015030497.1">
    <property type="nucleotide sequence ID" value="NC_018748.1"/>
</dbReference>
<evidence type="ECO:0008006" key="3">
    <source>
        <dbReference type="Google" id="ProtNLM"/>
    </source>
</evidence>
<protein>
    <recommendedName>
        <fullName evidence="3">WD40 repeat protein</fullName>
    </recommendedName>
</protein>
<reference evidence="1 2" key="1">
    <citation type="submission" date="2011-07" db="EMBL/GenBank/DDBJ databases">
        <title>The complete genome of chromosome of Emticicia oligotrophica DSM 17448.</title>
        <authorList>
            <consortium name="US DOE Joint Genome Institute (JGI-PGF)"/>
            <person name="Lucas S."/>
            <person name="Han J."/>
            <person name="Lapidus A."/>
            <person name="Bruce D."/>
            <person name="Goodwin L."/>
            <person name="Pitluck S."/>
            <person name="Peters L."/>
            <person name="Kyrpides N."/>
            <person name="Mavromatis K."/>
            <person name="Ivanova N."/>
            <person name="Ovchinnikova G."/>
            <person name="Teshima H."/>
            <person name="Detter J.C."/>
            <person name="Tapia R."/>
            <person name="Han C."/>
            <person name="Land M."/>
            <person name="Hauser L."/>
            <person name="Markowitz V."/>
            <person name="Cheng J.-F."/>
            <person name="Hugenholtz P."/>
            <person name="Woyke T."/>
            <person name="Wu D."/>
            <person name="Tindall B."/>
            <person name="Pomrenke H."/>
            <person name="Brambilla E."/>
            <person name="Klenk H.-P."/>
            <person name="Eisen J.A."/>
        </authorList>
    </citation>
    <scope>NUCLEOTIDE SEQUENCE [LARGE SCALE GENOMIC DNA]</scope>
    <source>
        <strain evidence="1 2">DSM 17448</strain>
    </source>
</reference>
<organism evidence="1 2">
    <name type="scientific">Emticicia oligotrophica (strain DSM 17448 / CIP 109782 / MTCC 6937 / GPTSA100-15)</name>
    <dbReference type="NCBI Taxonomy" id="929562"/>
    <lineage>
        <taxon>Bacteria</taxon>
        <taxon>Pseudomonadati</taxon>
        <taxon>Bacteroidota</taxon>
        <taxon>Cytophagia</taxon>
        <taxon>Cytophagales</taxon>
        <taxon>Leadbetterellaceae</taxon>
        <taxon>Emticicia</taxon>
    </lineage>
</organism>
<dbReference type="SUPFAM" id="SSF75011">
    <property type="entry name" value="3-carboxy-cis,cis-mucoante lactonizing enzyme"/>
    <property type="match status" value="1"/>
</dbReference>
<dbReference type="Proteomes" id="UP000002875">
    <property type="component" value="Chromosome"/>
</dbReference>
<dbReference type="Gene3D" id="2.130.10.10">
    <property type="entry name" value="YVTN repeat-like/Quinoprotein amine dehydrogenase"/>
    <property type="match status" value="1"/>
</dbReference>
<dbReference type="EMBL" id="CP002961">
    <property type="protein sequence ID" value="AFK04808.1"/>
    <property type="molecule type" value="Genomic_DNA"/>
</dbReference>
<proteinExistence type="predicted"/>
<evidence type="ECO:0000313" key="2">
    <source>
        <dbReference type="Proteomes" id="UP000002875"/>
    </source>
</evidence>
<dbReference type="InterPro" id="IPR015943">
    <property type="entry name" value="WD40/YVTN_repeat-like_dom_sf"/>
</dbReference>